<gene>
    <name evidence="4" type="ORF">BIFPSEUDO_03728</name>
</gene>
<evidence type="ECO:0000256" key="2">
    <source>
        <dbReference type="ARBA" id="ARBA00022695"/>
    </source>
</evidence>
<sequence length="114" mass="13147">MRFLPVKTTDDLFIMRSDRFHLTDQYEMEDGNYVFPDVHLDARYYKNIHDFDTRFPYGVPSLAAANSVDIDGDWTFGRDVILFGDARLTDTSEPSYVPNGEYVGPQGVEPDDWV</sequence>
<dbReference type="Pfam" id="PF01704">
    <property type="entry name" value="UDPGP"/>
    <property type="match status" value="1"/>
</dbReference>
<name>C0BTJ9_BIFPS</name>
<dbReference type="eggNOG" id="COG4284">
    <property type="taxonomic scope" value="Bacteria"/>
</dbReference>
<feature type="region of interest" description="Disordered" evidence="3">
    <location>
        <begin position="90"/>
        <end position="114"/>
    </location>
</feature>
<reference evidence="4 5" key="2">
    <citation type="submission" date="2009-02" db="EMBL/GenBank/DDBJ databases">
        <authorList>
            <person name="Fulton L."/>
            <person name="Clifton S."/>
            <person name="Fulton B."/>
            <person name="Xu J."/>
            <person name="Minx P."/>
            <person name="Pepin K.H."/>
            <person name="Johnson M."/>
            <person name="Bhonagiri V."/>
            <person name="Nash W.E."/>
            <person name="Mardis E.R."/>
            <person name="Wilson R.K."/>
        </authorList>
    </citation>
    <scope>NUCLEOTIDE SEQUENCE [LARGE SCALE GENOMIC DNA]</scope>
    <source>
        <strain evidence="4 5">DSM 20438</strain>
    </source>
</reference>
<evidence type="ECO:0000313" key="4">
    <source>
        <dbReference type="EMBL" id="EEG70700.1"/>
    </source>
</evidence>
<evidence type="ECO:0000313" key="5">
    <source>
        <dbReference type="Proteomes" id="UP000003875"/>
    </source>
</evidence>
<dbReference type="Gene3D" id="2.160.10.10">
    <property type="entry name" value="Hexapeptide repeat proteins"/>
    <property type="match status" value="1"/>
</dbReference>
<comment type="caution">
    <text evidence="4">The sequence shown here is derived from an EMBL/GenBank/DDBJ whole genome shotgun (WGS) entry which is preliminary data.</text>
</comment>
<keyword evidence="1" id="KW-0808">Transferase</keyword>
<reference evidence="4 5" key="1">
    <citation type="submission" date="2009-02" db="EMBL/GenBank/DDBJ databases">
        <title>Draft genome sequence of Bifidobacterium pseudocatenulatum (DSM 20438).</title>
        <authorList>
            <person name="Sudarsanam P."/>
            <person name="Ley R."/>
            <person name="Guruge J."/>
            <person name="Turnbaugh P.J."/>
            <person name="Mahowald M."/>
            <person name="Liep D."/>
            <person name="Gordon J."/>
        </authorList>
    </citation>
    <scope>NUCLEOTIDE SEQUENCE [LARGE SCALE GENOMIC DNA]</scope>
    <source>
        <strain evidence="4 5">DSM 20438</strain>
    </source>
</reference>
<dbReference type="SUPFAM" id="SSF51161">
    <property type="entry name" value="Trimeric LpxA-like enzymes"/>
    <property type="match status" value="1"/>
</dbReference>
<organism evidence="4 5">
    <name type="scientific">Bifidobacterium pseudocatenulatum DSM 20438 = JCM 1200 = LMG 10505</name>
    <dbReference type="NCBI Taxonomy" id="547043"/>
    <lineage>
        <taxon>Bacteria</taxon>
        <taxon>Bacillati</taxon>
        <taxon>Actinomycetota</taxon>
        <taxon>Actinomycetes</taxon>
        <taxon>Bifidobacteriales</taxon>
        <taxon>Bifidobacteriaceae</taxon>
        <taxon>Bifidobacterium</taxon>
    </lineage>
</organism>
<accession>C0BTJ9</accession>
<dbReference type="EMBL" id="ABXX02000003">
    <property type="protein sequence ID" value="EEG70700.1"/>
    <property type="molecule type" value="Genomic_DNA"/>
</dbReference>
<evidence type="ECO:0000256" key="1">
    <source>
        <dbReference type="ARBA" id="ARBA00022679"/>
    </source>
</evidence>
<dbReference type="PANTHER" id="PTHR43511">
    <property type="match status" value="1"/>
</dbReference>
<dbReference type="InterPro" id="IPR016267">
    <property type="entry name" value="UDPGP_trans"/>
</dbReference>
<proteinExistence type="predicted"/>
<dbReference type="InterPro" id="IPR002618">
    <property type="entry name" value="UDPGP_fam"/>
</dbReference>
<dbReference type="GO" id="GO:0006011">
    <property type="term" value="P:UDP-alpha-D-glucose metabolic process"/>
    <property type="evidence" value="ECO:0007669"/>
    <property type="project" value="InterPro"/>
</dbReference>
<dbReference type="Proteomes" id="UP000003875">
    <property type="component" value="Unassembled WGS sequence"/>
</dbReference>
<dbReference type="GO" id="GO:0003983">
    <property type="term" value="F:UTP:glucose-1-phosphate uridylyltransferase activity"/>
    <property type="evidence" value="ECO:0007669"/>
    <property type="project" value="InterPro"/>
</dbReference>
<dbReference type="InterPro" id="IPR011004">
    <property type="entry name" value="Trimer_LpxA-like_sf"/>
</dbReference>
<protein>
    <submittedName>
        <fullName evidence="4">Uncharacterized protein</fullName>
    </submittedName>
</protein>
<evidence type="ECO:0000256" key="3">
    <source>
        <dbReference type="SAM" id="MobiDB-lite"/>
    </source>
</evidence>
<dbReference type="AlphaFoldDB" id="C0BTJ9"/>
<keyword evidence="2" id="KW-0548">Nucleotidyltransferase</keyword>